<keyword evidence="3 5" id="KW-1133">Transmembrane helix</keyword>
<sequence>MIEVKLIVELLLIIYGLSLVGYFIDFIQHNQKVNKIAFWLLSMVWAIQTFFLLYQVLIEKNFPIITLNDSLFLYAWVLVTISLIINKLLPINFIVFFMNLFGFFIHLLYVSTTAQQNIHKGGGQLVNEILATHITLAIVSYGFFTVSFLFSLMHIMQHHFLKEKKSFKWIWRFGDLKVLDTYSFRAITIGVPLLLIGIIFGVVWAHVSNSEFYWFDIKTVGSILVLVVYIVYLILRLVSGYQGKALSIYNTAAFLVLLINFFLFSLLSNFHFN</sequence>
<evidence type="ECO:0000256" key="1">
    <source>
        <dbReference type="ARBA" id="ARBA00004141"/>
    </source>
</evidence>
<feature type="transmembrane region" description="Helical" evidence="5">
    <location>
        <begin position="130"/>
        <end position="155"/>
    </location>
</feature>
<proteinExistence type="predicted"/>
<evidence type="ECO:0000313" key="7">
    <source>
        <dbReference type="EMBL" id="MEC5422027.1"/>
    </source>
</evidence>
<evidence type="ECO:0000313" key="8">
    <source>
        <dbReference type="Proteomes" id="UP001335737"/>
    </source>
</evidence>
<accession>A0ABU6KBY4</accession>
<dbReference type="PANTHER" id="PTHR30071:SF15">
    <property type="entry name" value="PROTEIN HEMX"/>
    <property type="match status" value="1"/>
</dbReference>
<keyword evidence="8" id="KW-1185">Reference proteome</keyword>
<dbReference type="InterPro" id="IPR002541">
    <property type="entry name" value="Cyt_c_assembly"/>
</dbReference>
<feature type="transmembrane region" description="Helical" evidence="5">
    <location>
        <begin position="36"/>
        <end position="58"/>
    </location>
</feature>
<evidence type="ECO:0000256" key="2">
    <source>
        <dbReference type="ARBA" id="ARBA00022692"/>
    </source>
</evidence>
<feature type="transmembrane region" description="Helical" evidence="5">
    <location>
        <begin position="186"/>
        <end position="207"/>
    </location>
</feature>
<feature type="transmembrane region" description="Helical" evidence="5">
    <location>
        <begin position="91"/>
        <end position="110"/>
    </location>
</feature>
<feature type="transmembrane region" description="Helical" evidence="5">
    <location>
        <begin position="64"/>
        <end position="84"/>
    </location>
</feature>
<feature type="transmembrane region" description="Helical" evidence="5">
    <location>
        <begin position="247"/>
        <end position="267"/>
    </location>
</feature>
<evidence type="ECO:0000256" key="3">
    <source>
        <dbReference type="ARBA" id="ARBA00022989"/>
    </source>
</evidence>
<keyword evidence="2 5" id="KW-0812">Transmembrane</keyword>
<evidence type="ECO:0000256" key="5">
    <source>
        <dbReference type="SAM" id="Phobius"/>
    </source>
</evidence>
<feature type="transmembrane region" description="Helical" evidence="5">
    <location>
        <begin position="6"/>
        <end position="24"/>
    </location>
</feature>
<evidence type="ECO:0000259" key="6">
    <source>
        <dbReference type="Pfam" id="PF01578"/>
    </source>
</evidence>
<dbReference type="RefSeq" id="WP_327605601.1">
    <property type="nucleotide sequence ID" value="NZ_JARZFX010000001.1"/>
</dbReference>
<dbReference type="InterPro" id="IPR045062">
    <property type="entry name" value="Cyt_c_biogenesis_CcsA/CcmC"/>
</dbReference>
<organism evidence="7 8">
    <name type="scientific">Virgibacillus tibetensis</name>
    <dbReference type="NCBI Taxonomy" id="3042313"/>
    <lineage>
        <taxon>Bacteria</taxon>
        <taxon>Bacillati</taxon>
        <taxon>Bacillota</taxon>
        <taxon>Bacilli</taxon>
        <taxon>Bacillales</taxon>
        <taxon>Bacillaceae</taxon>
        <taxon>Virgibacillus</taxon>
    </lineage>
</organism>
<reference evidence="7 8" key="1">
    <citation type="journal article" date="2024" name="Int. J. Syst. Evol. Microbiol.">
        <title>Virgibacillus tibetensis sp. nov., isolated from salt lake on the Tibetan Plateau of China.</title>
        <authorList>
            <person name="Phurbu D."/>
            <person name="Liu Z.-X."/>
            <person name="Wang R."/>
            <person name="Zheng Y.-Y."/>
            <person name="Liu H.-C."/>
            <person name="Zhou Y.-G."/>
            <person name="Yu Y.-J."/>
            <person name="Li A.-H."/>
        </authorList>
    </citation>
    <scope>NUCLEOTIDE SEQUENCE [LARGE SCALE GENOMIC DNA]</scope>
    <source>
        <strain evidence="7 8">C22-A2</strain>
    </source>
</reference>
<comment type="subcellular location">
    <subcellularLocation>
        <location evidence="1">Membrane</location>
        <topology evidence="1">Multi-pass membrane protein</topology>
    </subcellularLocation>
</comment>
<gene>
    <name evidence="7" type="primary">ccsA</name>
    <name evidence="7" type="ORF">QGM71_00790</name>
</gene>
<evidence type="ECO:0000256" key="4">
    <source>
        <dbReference type="ARBA" id="ARBA00023136"/>
    </source>
</evidence>
<keyword evidence="4 5" id="KW-0472">Membrane</keyword>
<dbReference type="Proteomes" id="UP001335737">
    <property type="component" value="Unassembled WGS sequence"/>
</dbReference>
<dbReference type="EMBL" id="JARZFX010000001">
    <property type="protein sequence ID" value="MEC5422027.1"/>
    <property type="molecule type" value="Genomic_DNA"/>
</dbReference>
<dbReference type="PANTHER" id="PTHR30071">
    <property type="entry name" value="HEME EXPORTER PROTEIN C"/>
    <property type="match status" value="1"/>
</dbReference>
<protein>
    <submittedName>
        <fullName evidence="7">Cytochrome c biogenesis protein CcsA</fullName>
    </submittedName>
</protein>
<comment type="caution">
    <text evidence="7">The sequence shown here is derived from an EMBL/GenBank/DDBJ whole genome shotgun (WGS) entry which is preliminary data.</text>
</comment>
<dbReference type="Pfam" id="PF01578">
    <property type="entry name" value="Cytochrom_C_asm"/>
    <property type="match status" value="1"/>
</dbReference>
<name>A0ABU6KBY4_9BACI</name>
<feature type="transmembrane region" description="Helical" evidence="5">
    <location>
        <begin position="213"/>
        <end position="235"/>
    </location>
</feature>
<feature type="domain" description="Cytochrome c assembly protein" evidence="6">
    <location>
        <begin position="66"/>
        <end position="268"/>
    </location>
</feature>